<dbReference type="EMBL" id="JAGDYL010000008">
    <property type="protein sequence ID" value="MBO1805027.1"/>
    <property type="molecule type" value="Genomic_DNA"/>
</dbReference>
<evidence type="ECO:0000256" key="1">
    <source>
        <dbReference type="ARBA" id="ARBA00006817"/>
    </source>
</evidence>
<dbReference type="Gene3D" id="3.30.530.20">
    <property type="match status" value="1"/>
</dbReference>
<proteinExistence type="inferred from homology"/>
<dbReference type="InterPro" id="IPR023393">
    <property type="entry name" value="START-like_dom_sf"/>
</dbReference>
<evidence type="ECO:0000259" key="2">
    <source>
        <dbReference type="Pfam" id="PF08327"/>
    </source>
</evidence>
<sequence length="152" mass="16334">MPRTDTAARTIPAPTDRVFAALTDAEALAEWLPPEGMRGRFERFDMRPGGGYRMVLEYLDARETGKTGEGSDAVEARIVEIVPGERVVQEVEFESDDPAFSGVMTMTWAVEQAAEGSTVRIRAEGVPSGISAAEHAVGFASSLANLAAYLAR</sequence>
<dbReference type="SUPFAM" id="SSF55961">
    <property type="entry name" value="Bet v1-like"/>
    <property type="match status" value="1"/>
</dbReference>
<dbReference type="InterPro" id="IPR013538">
    <property type="entry name" value="ASHA1/2-like_C"/>
</dbReference>
<gene>
    <name evidence="3" type="ORF">J4H91_06805</name>
</gene>
<evidence type="ECO:0000313" key="3">
    <source>
        <dbReference type="EMBL" id="MBO1805027.1"/>
    </source>
</evidence>
<dbReference type="RefSeq" id="WP_208045503.1">
    <property type="nucleotide sequence ID" value="NZ_JAGDYL010000008.1"/>
</dbReference>
<keyword evidence="4" id="KW-1185">Reference proteome</keyword>
<dbReference type="AlphaFoldDB" id="A0A939RWH5"/>
<accession>A0A939RWH5</accession>
<protein>
    <submittedName>
        <fullName evidence="3">SRPBCC domain-containing protein</fullName>
    </submittedName>
</protein>
<organism evidence="3 4">
    <name type="scientific">Leucobacter ruminantium</name>
    <dbReference type="NCBI Taxonomy" id="1289170"/>
    <lineage>
        <taxon>Bacteria</taxon>
        <taxon>Bacillati</taxon>
        <taxon>Actinomycetota</taxon>
        <taxon>Actinomycetes</taxon>
        <taxon>Micrococcales</taxon>
        <taxon>Microbacteriaceae</taxon>
        <taxon>Leucobacter</taxon>
    </lineage>
</organism>
<comment type="similarity">
    <text evidence="1">Belongs to the AHA1 family.</text>
</comment>
<dbReference type="Proteomes" id="UP000664398">
    <property type="component" value="Unassembled WGS sequence"/>
</dbReference>
<reference evidence="3" key="1">
    <citation type="submission" date="2021-03" db="EMBL/GenBank/DDBJ databases">
        <title>Leucobacter chromiisoli sp. nov., isolated from chromium-containing soil of chemical plant.</title>
        <authorList>
            <person name="Xu Z."/>
        </authorList>
    </citation>
    <scope>NUCLEOTIDE SEQUENCE</scope>
    <source>
        <strain evidence="3">A2</strain>
    </source>
</reference>
<feature type="domain" description="Activator of Hsp90 ATPase homologue 1/2-like C-terminal" evidence="2">
    <location>
        <begin position="13"/>
        <end position="150"/>
    </location>
</feature>
<dbReference type="Pfam" id="PF08327">
    <property type="entry name" value="AHSA1"/>
    <property type="match status" value="1"/>
</dbReference>
<name>A0A939RWH5_9MICO</name>
<evidence type="ECO:0000313" key="4">
    <source>
        <dbReference type="Proteomes" id="UP000664398"/>
    </source>
</evidence>
<comment type="caution">
    <text evidence="3">The sequence shown here is derived from an EMBL/GenBank/DDBJ whole genome shotgun (WGS) entry which is preliminary data.</text>
</comment>